<comment type="caution">
    <text evidence="3">The sequence shown here is derived from an EMBL/GenBank/DDBJ whole genome shotgun (WGS) entry which is preliminary data.</text>
</comment>
<keyword evidence="2" id="KW-0812">Transmembrane</keyword>
<evidence type="ECO:0000256" key="1">
    <source>
        <dbReference type="SAM" id="MobiDB-lite"/>
    </source>
</evidence>
<name>A0ABU6ZTB2_9FABA</name>
<evidence type="ECO:0000313" key="4">
    <source>
        <dbReference type="Proteomes" id="UP001341840"/>
    </source>
</evidence>
<keyword evidence="4" id="KW-1185">Reference proteome</keyword>
<keyword evidence="2" id="KW-0472">Membrane</keyword>
<dbReference type="EMBL" id="JASCZI010273719">
    <property type="protein sequence ID" value="MED6225248.1"/>
    <property type="molecule type" value="Genomic_DNA"/>
</dbReference>
<feature type="compositionally biased region" description="Polar residues" evidence="1">
    <location>
        <begin position="67"/>
        <end position="82"/>
    </location>
</feature>
<evidence type="ECO:0000313" key="3">
    <source>
        <dbReference type="EMBL" id="MED6225248.1"/>
    </source>
</evidence>
<dbReference type="Proteomes" id="UP001341840">
    <property type="component" value="Unassembled WGS sequence"/>
</dbReference>
<evidence type="ECO:0000256" key="2">
    <source>
        <dbReference type="SAM" id="Phobius"/>
    </source>
</evidence>
<protein>
    <submittedName>
        <fullName evidence="3">Uncharacterized protein</fullName>
    </submittedName>
</protein>
<feature type="transmembrane region" description="Helical" evidence="2">
    <location>
        <begin position="20"/>
        <end position="39"/>
    </location>
</feature>
<sequence length="95" mass="9493">VPLPITAAAVSAALAPLPDVLPAITAVVLSVTFMGSATLPVHRQLSHTIPAAPTRRSGAPDCPPTGTAATEGSPSAPCGTSSHLHHRPAYEGDPD</sequence>
<reference evidence="3 4" key="1">
    <citation type="journal article" date="2023" name="Plants (Basel)">
        <title>Bridging the Gap: Combining Genomics and Transcriptomics Approaches to Understand Stylosanthes scabra, an Orphan Legume from the Brazilian Caatinga.</title>
        <authorList>
            <person name="Ferreira-Neto J.R.C."/>
            <person name="da Silva M.D."/>
            <person name="Binneck E."/>
            <person name="de Melo N.F."/>
            <person name="da Silva R.H."/>
            <person name="de Melo A.L.T.M."/>
            <person name="Pandolfi V."/>
            <person name="Bustamante F.O."/>
            <person name="Brasileiro-Vidal A.C."/>
            <person name="Benko-Iseppon A.M."/>
        </authorList>
    </citation>
    <scope>NUCLEOTIDE SEQUENCE [LARGE SCALE GENOMIC DNA]</scope>
    <source>
        <tissue evidence="3">Leaves</tissue>
    </source>
</reference>
<keyword evidence="2" id="KW-1133">Transmembrane helix</keyword>
<feature type="non-terminal residue" evidence="3">
    <location>
        <position position="1"/>
    </location>
</feature>
<feature type="region of interest" description="Disordered" evidence="1">
    <location>
        <begin position="48"/>
        <end position="95"/>
    </location>
</feature>
<proteinExistence type="predicted"/>
<organism evidence="3 4">
    <name type="scientific">Stylosanthes scabra</name>
    <dbReference type="NCBI Taxonomy" id="79078"/>
    <lineage>
        <taxon>Eukaryota</taxon>
        <taxon>Viridiplantae</taxon>
        <taxon>Streptophyta</taxon>
        <taxon>Embryophyta</taxon>
        <taxon>Tracheophyta</taxon>
        <taxon>Spermatophyta</taxon>
        <taxon>Magnoliopsida</taxon>
        <taxon>eudicotyledons</taxon>
        <taxon>Gunneridae</taxon>
        <taxon>Pentapetalae</taxon>
        <taxon>rosids</taxon>
        <taxon>fabids</taxon>
        <taxon>Fabales</taxon>
        <taxon>Fabaceae</taxon>
        <taxon>Papilionoideae</taxon>
        <taxon>50 kb inversion clade</taxon>
        <taxon>dalbergioids sensu lato</taxon>
        <taxon>Dalbergieae</taxon>
        <taxon>Pterocarpus clade</taxon>
        <taxon>Stylosanthes</taxon>
    </lineage>
</organism>
<accession>A0ABU6ZTB2</accession>
<gene>
    <name evidence="3" type="ORF">PIB30_091849</name>
</gene>